<reference evidence="1" key="1">
    <citation type="submission" date="2018-05" db="EMBL/GenBank/DDBJ databases">
        <authorList>
            <person name="Lanie J.A."/>
            <person name="Ng W.-L."/>
            <person name="Kazmierczak K.M."/>
            <person name="Andrzejewski T.M."/>
            <person name="Davidsen T.M."/>
            <person name="Wayne K.J."/>
            <person name="Tettelin H."/>
            <person name="Glass J.I."/>
            <person name="Rusch D."/>
            <person name="Podicherti R."/>
            <person name="Tsui H.-C.T."/>
            <person name="Winkler M.E."/>
        </authorList>
    </citation>
    <scope>NUCLEOTIDE SEQUENCE</scope>
</reference>
<dbReference type="AlphaFoldDB" id="A0A382N155"/>
<accession>A0A382N155</accession>
<name>A0A382N155_9ZZZZ</name>
<protein>
    <recommendedName>
        <fullName evidence="2">DUF1178 domain-containing protein</fullName>
    </recommendedName>
</protein>
<feature type="non-terminal residue" evidence="1">
    <location>
        <position position="1"/>
    </location>
</feature>
<dbReference type="EMBL" id="UINC01097273">
    <property type="protein sequence ID" value="SVC54849.1"/>
    <property type="molecule type" value="Genomic_DNA"/>
</dbReference>
<evidence type="ECO:0008006" key="2">
    <source>
        <dbReference type="Google" id="ProtNLM"/>
    </source>
</evidence>
<dbReference type="PIRSF" id="PIRSF032131">
    <property type="entry name" value="UCP032131"/>
    <property type="match status" value="1"/>
</dbReference>
<sequence length="139" mass="16078">VIVFNLICSTCEIEFEGWFDSSSDFQKQKRKKLIHCPSCNSLSVTKSLMAPNLSSKSNIKKTPKLKKAMVNDIKKYKKIIEKNFDYVGDNFTEEAKKMKYGEIDERPIYGEATLEQTKELFDEDIRVVPLPWSSTKKIN</sequence>
<dbReference type="InterPro" id="IPR009562">
    <property type="entry name" value="DUF1178"/>
</dbReference>
<proteinExistence type="predicted"/>
<evidence type="ECO:0000313" key="1">
    <source>
        <dbReference type="EMBL" id="SVC54849.1"/>
    </source>
</evidence>
<organism evidence="1">
    <name type="scientific">marine metagenome</name>
    <dbReference type="NCBI Taxonomy" id="408172"/>
    <lineage>
        <taxon>unclassified sequences</taxon>
        <taxon>metagenomes</taxon>
        <taxon>ecological metagenomes</taxon>
    </lineage>
</organism>
<gene>
    <name evidence="1" type="ORF">METZ01_LOCUS307703</name>
</gene>
<dbReference type="Pfam" id="PF06676">
    <property type="entry name" value="DUF1178"/>
    <property type="match status" value="1"/>
</dbReference>